<sequence>MPFAVRYGLAALSLAALAVLSGCASSGGDRVLGLITPYRAEVVQGNVITAEMARAVRPGMSRTQVREILGSPLLTDPFHADRWDYIFTIRRQGTEPQQRRVTAYFDGDRLSRLDAGELPSEEAFVASIDNFRKARNTPTLQLTEEQLRALPAPKPAAPPASQAPEGPTRSYPPLE</sequence>
<comment type="subunit">
    <text evidence="4">Part of the Bam complex.</text>
</comment>
<keyword evidence="1 4" id="KW-0732">Signal</keyword>
<evidence type="ECO:0000256" key="6">
    <source>
        <dbReference type="SAM" id="SignalP"/>
    </source>
</evidence>
<reference evidence="8 9" key="1">
    <citation type="submission" date="2018-02" db="EMBL/GenBank/DDBJ databases">
        <title>Reclassifiation of [Polyangium] brachysporum DSM 7029 as Guopingzhaonella breviflexa gen. nov., sp. nov., a member of the family Comamonadaceae.</title>
        <authorList>
            <person name="Tang B."/>
        </authorList>
    </citation>
    <scope>NUCLEOTIDE SEQUENCE [LARGE SCALE GENOMIC DNA]</scope>
    <source>
        <strain evidence="8 9">BCRC 80649</strain>
    </source>
</reference>
<dbReference type="AlphaFoldDB" id="A0A2S5SU57"/>
<feature type="domain" description="Outer membrane protein assembly factor BamE" evidence="7">
    <location>
        <begin position="45"/>
        <end position="112"/>
    </location>
</feature>
<dbReference type="EMBL" id="PSNX01000008">
    <property type="protein sequence ID" value="PPE66252.1"/>
    <property type="molecule type" value="Genomic_DNA"/>
</dbReference>
<dbReference type="GO" id="GO:1990063">
    <property type="term" value="C:Bam protein complex"/>
    <property type="evidence" value="ECO:0007669"/>
    <property type="project" value="TreeGrafter"/>
</dbReference>
<dbReference type="OrthoDB" id="9808250at2"/>
<proteinExistence type="inferred from homology"/>
<keyword evidence="4" id="KW-0564">Palmitate</keyword>
<evidence type="ECO:0000313" key="9">
    <source>
        <dbReference type="Proteomes" id="UP000238605"/>
    </source>
</evidence>
<dbReference type="RefSeq" id="WP_104302535.1">
    <property type="nucleotide sequence ID" value="NZ_PSNX01000008.1"/>
</dbReference>
<evidence type="ECO:0000259" key="7">
    <source>
        <dbReference type="Pfam" id="PF04355"/>
    </source>
</evidence>
<evidence type="ECO:0000313" key="8">
    <source>
        <dbReference type="EMBL" id="PPE66252.1"/>
    </source>
</evidence>
<dbReference type="GO" id="GO:0051205">
    <property type="term" value="P:protein insertion into membrane"/>
    <property type="evidence" value="ECO:0007669"/>
    <property type="project" value="UniProtKB-UniRule"/>
</dbReference>
<comment type="subcellular location">
    <subcellularLocation>
        <location evidence="4">Cell outer membrane</location>
        <topology evidence="4">Lipid-anchor</topology>
    </subcellularLocation>
</comment>
<gene>
    <name evidence="4" type="primary">bamE</name>
    <name evidence="8" type="ORF">C1704_09755</name>
</gene>
<dbReference type="InterPro" id="IPR026592">
    <property type="entry name" value="BamE"/>
</dbReference>
<evidence type="ECO:0000256" key="2">
    <source>
        <dbReference type="ARBA" id="ARBA00023136"/>
    </source>
</evidence>
<feature type="region of interest" description="Disordered" evidence="5">
    <location>
        <begin position="147"/>
        <end position="175"/>
    </location>
</feature>
<dbReference type="InterPro" id="IPR007450">
    <property type="entry name" value="BamE_dom"/>
</dbReference>
<dbReference type="PROSITE" id="PS51257">
    <property type="entry name" value="PROKAR_LIPOPROTEIN"/>
    <property type="match status" value="1"/>
</dbReference>
<feature type="signal peptide" evidence="6">
    <location>
        <begin position="1"/>
        <end position="24"/>
    </location>
</feature>
<comment type="similarity">
    <text evidence="4">Belongs to the BamE family.</text>
</comment>
<comment type="caution">
    <text evidence="8">The sequence shown here is derived from an EMBL/GenBank/DDBJ whole genome shotgun (WGS) entry which is preliminary data.</text>
</comment>
<evidence type="ECO:0000256" key="4">
    <source>
        <dbReference type="HAMAP-Rule" id="MF_00925"/>
    </source>
</evidence>
<dbReference type="PANTHER" id="PTHR37482">
    <property type="entry name" value="OUTER MEMBRANE PROTEIN ASSEMBLY FACTOR BAME"/>
    <property type="match status" value="1"/>
</dbReference>
<keyword evidence="4" id="KW-0449">Lipoprotein</keyword>
<protein>
    <recommendedName>
        <fullName evidence="4">Outer membrane protein assembly factor BamE</fullName>
    </recommendedName>
</protein>
<accession>A0A2S5SU57</accession>
<dbReference type="InterPro" id="IPR037873">
    <property type="entry name" value="BamE-like"/>
</dbReference>
<feature type="chain" id="PRO_5015794549" description="Outer membrane protein assembly factor BamE" evidence="6">
    <location>
        <begin position="25"/>
        <end position="175"/>
    </location>
</feature>
<dbReference type="PANTHER" id="PTHR37482:SF1">
    <property type="entry name" value="OUTER MEMBRANE PROTEIN ASSEMBLY FACTOR BAME"/>
    <property type="match status" value="1"/>
</dbReference>
<dbReference type="HAMAP" id="MF_00925">
    <property type="entry name" value="OM_assembly_BamE"/>
    <property type="match status" value="1"/>
</dbReference>
<evidence type="ECO:0000256" key="3">
    <source>
        <dbReference type="ARBA" id="ARBA00023237"/>
    </source>
</evidence>
<keyword evidence="3 4" id="KW-0998">Cell outer membrane</keyword>
<organism evidence="8 9">
    <name type="scientific">Caldimonas caldifontis</name>
    <dbReference type="NCBI Taxonomy" id="1452508"/>
    <lineage>
        <taxon>Bacteria</taxon>
        <taxon>Pseudomonadati</taxon>
        <taxon>Pseudomonadota</taxon>
        <taxon>Betaproteobacteria</taxon>
        <taxon>Burkholderiales</taxon>
        <taxon>Sphaerotilaceae</taxon>
        <taxon>Caldimonas</taxon>
    </lineage>
</organism>
<keyword evidence="9" id="KW-1185">Reference proteome</keyword>
<dbReference type="Proteomes" id="UP000238605">
    <property type="component" value="Unassembled WGS sequence"/>
</dbReference>
<name>A0A2S5SU57_9BURK</name>
<dbReference type="GO" id="GO:0043165">
    <property type="term" value="P:Gram-negative-bacterium-type cell outer membrane assembly"/>
    <property type="evidence" value="ECO:0007669"/>
    <property type="project" value="UniProtKB-UniRule"/>
</dbReference>
<dbReference type="GO" id="GO:0030674">
    <property type="term" value="F:protein-macromolecule adaptor activity"/>
    <property type="evidence" value="ECO:0007669"/>
    <property type="project" value="TreeGrafter"/>
</dbReference>
<dbReference type="Pfam" id="PF04355">
    <property type="entry name" value="BamE"/>
    <property type="match status" value="1"/>
</dbReference>
<dbReference type="Gene3D" id="3.30.1450.10">
    <property type="match status" value="1"/>
</dbReference>
<evidence type="ECO:0000256" key="5">
    <source>
        <dbReference type="SAM" id="MobiDB-lite"/>
    </source>
</evidence>
<evidence type="ECO:0000256" key="1">
    <source>
        <dbReference type="ARBA" id="ARBA00022729"/>
    </source>
</evidence>
<keyword evidence="2 4" id="KW-0472">Membrane</keyword>
<comment type="function">
    <text evidence="4">Part of the outer membrane protein assembly complex, which is involved in assembly and insertion of beta-barrel proteins into the outer membrane.</text>
</comment>